<evidence type="ECO:0000313" key="5">
    <source>
        <dbReference type="Proteomes" id="UP000279236"/>
    </source>
</evidence>
<dbReference type="InterPro" id="IPR036249">
    <property type="entry name" value="Thioredoxin-like_sf"/>
</dbReference>
<dbReference type="PANTHER" id="PTHR45815">
    <property type="entry name" value="PROTEIN DISULFIDE-ISOMERASE A6"/>
    <property type="match status" value="1"/>
</dbReference>
<gene>
    <name evidence="4" type="ORF">EHS24_004046</name>
</gene>
<evidence type="ECO:0000259" key="3">
    <source>
        <dbReference type="PROSITE" id="PS51352"/>
    </source>
</evidence>
<dbReference type="InterPro" id="IPR013766">
    <property type="entry name" value="Thioredoxin_domain"/>
</dbReference>
<evidence type="ECO:0000313" key="4">
    <source>
        <dbReference type="EMBL" id="RSH85865.1"/>
    </source>
</evidence>
<dbReference type="AlphaFoldDB" id="A0A427Y469"/>
<proteinExistence type="predicted"/>
<organism evidence="4 5">
    <name type="scientific">Apiotrichum porosum</name>
    <dbReference type="NCBI Taxonomy" id="105984"/>
    <lineage>
        <taxon>Eukaryota</taxon>
        <taxon>Fungi</taxon>
        <taxon>Dikarya</taxon>
        <taxon>Basidiomycota</taxon>
        <taxon>Agaricomycotina</taxon>
        <taxon>Tremellomycetes</taxon>
        <taxon>Trichosporonales</taxon>
        <taxon>Trichosporonaceae</taxon>
        <taxon>Apiotrichum</taxon>
    </lineage>
</organism>
<dbReference type="GO" id="GO:0015035">
    <property type="term" value="F:protein-disulfide reductase activity"/>
    <property type="evidence" value="ECO:0007669"/>
    <property type="project" value="TreeGrafter"/>
</dbReference>
<feature type="domain" description="Thioredoxin" evidence="3">
    <location>
        <begin position="10"/>
        <end position="136"/>
    </location>
</feature>
<evidence type="ECO:0000256" key="2">
    <source>
        <dbReference type="SAM" id="SignalP"/>
    </source>
</evidence>
<feature type="compositionally biased region" description="Low complexity" evidence="1">
    <location>
        <begin position="271"/>
        <end position="288"/>
    </location>
</feature>
<name>A0A427Y469_9TREE</name>
<dbReference type="STRING" id="105984.A0A427Y469"/>
<comment type="caution">
    <text evidence="4">The sequence shown here is derived from an EMBL/GenBank/DDBJ whole genome shotgun (WGS) entry which is preliminary data.</text>
</comment>
<sequence>MHWSALTLALAALATAPQLFAAGMYREPVKELDSKSWNRVMSVEHASMVAFVAPWCGHCKNLGPEFSSAAQSLAPLIPFYTVNCNEEANRRLCAEHDVKGYPTIKAFPRGKKGAARPYEGQRNRGPMVEYAKSLIPERVKKYRADEGGDAVVTKFLDEKPALPHALLVHPSAPSIPFLWKVLGHRLSGKMFLGYVRDTPKHEVLSTVGVYDAADKRDTARLVYWPVGASRAEVVEYDGALKFNAILEWLEAHLSGTPLPSSSADKPKGASEPEPAASDASKARASATDKATDDADAKRRAKLEESERRDRLRREKLAAKQAAEQEQEDEEAASPVDAPAPEPVEEDEAEPQLDIPVESPHAEHEEVAGEQESGTPVDAPEPEVAEDFEEEAEEEKENVHDEL</sequence>
<keyword evidence="2" id="KW-0732">Signal</keyword>
<dbReference type="GO" id="GO:0034976">
    <property type="term" value="P:response to endoplasmic reticulum stress"/>
    <property type="evidence" value="ECO:0007669"/>
    <property type="project" value="TreeGrafter"/>
</dbReference>
<feature type="compositionally biased region" description="Acidic residues" evidence="1">
    <location>
        <begin position="379"/>
        <end position="395"/>
    </location>
</feature>
<keyword evidence="5" id="KW-1185">Reference proteome</keyword>
<dbReference type="SUPFAM" id="SSF52833">
    <property type="entry name" value="Thioredoxin-like"/>
    <property type="match status" value="1"/>
</dbReference>
<protein>
    <recommendedName>
        <fullName evidence="3">Thioredoxin domain-containing protein</fullName>
    </recommendedName>
</protein>
<dbReference type="Proteomes" id="UP000279236">
    <property type="component" value="Unassembled WGS sequence"/>
</dbReference>
<dbReference type="EMBL" id="RSCE01000002">
    <property type="protein sequence ID" value="RSH85865.1"/>
    <property type="molecule type" value="Genomic_DNA"/>
</dbReference>
<dbReference type="RefSeq" id="XP_028478650.1">
    <property type="nucleotide sequence ID" value="XM_028619678.1"/>
</dbReference>
<accession>A0A427Y469</accession>
<reference evidence="4 5" key="1">
    <citation type="submission" date="2018-11" db="EMBL/GenBank/DDBJ databases">
        <title>Genome sequence of Apiotrichum porosum DSM 27194.</title>
        <authorList>
            <person name="Aliyu H."/>
            <person name="Gorte O."/>
            <person name="Ochsenreither K."/>
        </authorList>
    </citation>
    <scope>NUCLEOTIDE SEQUENCE [LARGE SCALE GENOMIC DNA]</scope>
    <source>
        <strain evidence="4 5">DSM 27194</strain>
    </source>
</reference>
<dbReference type="PROSITE" id="PS51352">
    <property type="entry name" value="THIOREDOXIN_2"/>
    <property type="match status" value="1"/>
</dbReference>
<dbReference type="Gene3D" id="3.40.30.10">
    <property type="entry name" value="Glutaredoxin"/>
    <property type="match status" value="1"/>
</dbReference>
<feature type="compositionally biased region" description="Basic and acidic residues" evidence="1">
    <location>
        <begin position="289"/>
        <end position="317"/>
    </location>
</feature>
<dbReference type="PANTHER" id="PTHR45815:SF3">
    <property type="entry name" value="PROTEIN DISULFIDE-ISOMERASE A6"/>
    <property type="match status" value="1"/>
</dbReference>
<feature type="chain" id="PRO_5019313410" description="Thioredoxin domain-containing protein" evidence="2">
    <location>
        <begin position="22"/>
        <end position="402"/>
    </location>
</feature>
<feature type="region of interest" description="Disordered" evidence="1">
    <location>
        <begin position="257"/>
        <end position="402"/>
    </location>
</feature>
<dbReference type="GeneID" id="39588589"/>
<evidence type="ECO:0000256" key="1">
    <source>
        <dbReference type="SAM" id="MobiDB-lite"/>
    </source>
</evidence>
<dbReference type="Pfam" id="PF00085">
    <property type="entry name" value="Thioredoxin"/>
    <property type="match status" value="1"/>
</dbReference>
<dbReference type="OrthoDB" id="427280at2759"/>
<feature type="signal peptide" evidence="2">
    <location>
        <begin position="1"/>
        <end position="21"/>
    </location>
</feature>
<dbReference type="GO" id="GO:0005788">
    <property type="term" value="C:endoplasmic reticulum lumen"/>
    <property type="evidence" value="ECO:0007669"/>
    <property type="project" value="TreeGrafter"/>
</dbReference>